<proteinExistence type="predicted"/>
<keyword evidence="3" id="KW-1185">Reference proteome</keyword>
<comment type="caution">
    <text evidence="2">The sequence shown here is derived from an EMBL/GenBank/DDBJ whole genome shotgun (WGS) entry which is preliminary data.</text>
</comment>
<name>A0AA43Q452_9GAMM</name>
<evidence type="ECO:0000313" key="3">
    <source>
        <dbReference type="Proteomes" id="UP001160519"/>
    </source>
</evidence>
<dbReference type="PROSITE" id="PS50883">
    <property type="entry name" value="EAL"/>
    <property type="match status" value="1"/>
</dbReference>
<protein>
    <recommendedName>
        <fullName evidence="1">EAL domain-containing protein</fullName>
    </recommendedName>
</protein>
<organism evidence="2 3">
    <name type="scientific">Candidatus Methylobacter titanis</name>
    <dbReference type="NCBI Taxonomy" id="3053457"/>
    <lineage>
        <taxon>Bacteria</taxon>
        <taxon>Pseudomonadati</taxon>
        <taxon>Pseudomonadota</taxon>
        <taxon>Gammaproteobacteria</taxon>
        <taxon>Methylococcales</taxon>
        <taxon>Methylococcaceae</taxon>
        <taxon>Methylobacter</taxon>
    </lineage>
</organism>
<reference evidence="2" key="1">
    <citation type="submission" date="2023-01" db="EMBL/GenBank/DDBJ databases">
        <title>Biogeochemical cycle of methane in antarctic sediments.</title>
        <authorList>
            <person name="Roldan D.M."/>
            <person name="Menes R.J."/>
        </authorList>
    </citation>
    <scope>NUCLEOTIDE SEQUENCE [LARGE SCALE GENOMIC DNA]</scope>
    <source>
        <strain evidence="2">K-2018 MAG008</strain>
    </source>
</reference>
<accession>A0AA43Q452</accession>
<dbReference type="EMBL" id="JAQSDF010000026">
    <property type="protein sequence ID" value="MDI1231290.1"/>
    <property type="molecule type" value="Genomic_DNA"/>
</dbReference>
<dbReference type="InterPro" id="IPR001633">
    <property type="entry name" value="EAL_dom"/>
</dbReference>
<dbReference type="Proteomes" id="UP001160519">
    <property type="component" value="Unassembled WGS sequence"/>
</dbReference>
<evidence type="ECO:0000259" key="1">
    <source>
        <dbReference type="PROSITE" id="PS50883"/>
    </source>
</evidence>
<sequence length="74" mass="8090">MLKTDKNFIDAIHFFQDDMEIAATTIIAAGHILRFKIQAEGVAHFGTTAGLLAGTKCDTYQGCINSPRTGRNVY</sequence>
<dbReference type="AlphaFoldDB" id="A0AA43Q452"/>
<gene>
    <name evidence="2" type="ORF">PSU93_09095</name>
</gene>
<evidence type="ECO:0000313" key="2">
    <source>
        <dbReference type="EMBL" id="MDI1231290.1"/>
    </source>
</evidence>
<feature type="domain" description="EAL" evidence="1">
    <location>
        <begin position="1"/>
        <end position="74"/>
    </location>
</feature>